<keyword evidence="5 13" id="KW-0812">Transmembrane</keyword>
<keyword evidence="9 13" id="KW-1133">Transmembrane helix</keyword>
<dbReference type="EC" id="2.7.10.1" evidence="2"/>
<feature type="domain" description="Epidermal growth factor receptor-like transmembrane-juxtamembrane segment" evidence="15">
    <location>
        <begin position="175"/>
        <end position="203"/>
    </location>
</feature>
<dbReference type="RefSeq" id="XP_043003530.1">
    <property type="nucleotide sequence ID" value="XM_043158187.1"/>
</dbReference>
<dbReference type="PANTHER" id="PTHR15549:SF26">
    <property type="entry name" value="AXIAL BUDDING PATTERN PROTEIN 2-RELATED"/>
    <property type="match status" value="1"/>
</dbReference>
<proteinExistence type="predicted"/>
<evidence type="ECO:0000256" key="12">
    <source>
        <dbReference type="SAM" id="MobiDB-lite"/>
    </source>
</evidence>
<dbReference type="GeneID" id="66082115"/>
<dbReference type="EMBL" id="CM032189">
    <property type="protein sequence ID" value="KAG7087059.1"/>
    <property type="molecule type" value="Genomic_DNA"/>
</dbReference>
<evidence type="ECO:0000256" key="4">
    <source>
        <dbReference type="ARBA" id="ARBA00022679"/>
    </source>
</evidence>
<evidence type="ECO:0000256" key="7">
    <source>
        <dbReference type="ARBA" id="ARBA00022777"/>
    </source>
</evidence>
<evidence type="ECO:0000256" key="13">
    <source>
        <dbReference type="SAM" id="Phobius"/>
    </source>
</evidence>
<dbReference type="AlphaFoldDB" id="A0A9P7RNS0"/>
<dbReference type="InterPro" id="IPR044912">
    <property type="entry name" value="Egfr_JX_dom"/>
</dbReference>
<evidence type="ECO:0000256" key="2">
    <source>
        <dbReference type="ARBA" id="ARBA00011902"/>
    </source>
</evidence>
<keyword evidence="10 13" id="KW-0472">Membrane</keyword>
<comment type="caution">
    <text evidence="16">The sequence shown here is derived from an EMBL/GenBank/DDBJ whole genome shotgun (WGS) entry which is preliminary data.</text>
</comment>
<dbReference type="InterPro" id="IPR049328">
    <property type="entry name" value="TM_ErbB1"/>
</dbReference>
<dbReference type="GO" id="GO:0016020">
    <property type="term" value="C:membrane"/>
    <property type="evidence" value="ECO:0007669"/>
    <property type="project" value="UniProtKB-SubCell"/>
</dbReference>
<reference evidence="16" key="1">
    <citation type="journal article" date="2021" name="Genome Biol. Evol.">
        <title>The assembled and annotated genome of the fairy-ring fungus Marasmius oreades.</title>
        <authorList>
            <person name="Hiltunen M."/>
            <person name="Ament-Velasquez S.L."/>
            <person name="Johannesson H."/>
        </authorList>
    </citation>
    <scope>NUCLEOTIDE SEQUENCE</scope>
    <source>
        <strain evidence="16">03SP1</strain>
    </source>
</reference>
<dbReference type="GO" id="GO:0071944">
    <property type="term" value="C:cell periphery"/>
    <property type="evidence" value="ECO:0007669"/>
    <property type="project" value="UniProtKB-ARBA"/>
</dbReference>
<protein>
    <recommendedName>
        <fullName evidence="2">receptor protein-tyrosine kinase</fullName>
        <ecNumber evidence="2">2.7.10.1</ecNumber>
    </recommendedName>
</protein>
<keyword evidence="14" id="KW-0732">Signal</keyword>
<evidence type="ECO:0000256" key="8">
    <source>
        <dbReference type="ARBA" id="ARBA00022840"/>
    </source>
</evidence>
<name>A0A9P7RNS0_9AGAR</name>
<keyword evidence="8" id="KW-0067">ATP-binding</keyword>
<evidence type="ECO:0000259" key="15">
    <source>
        <dbReference type="Pfam" id="PF21314"/>
    </source>
</evidence>
<evidence type="ECO:0000256" key="10">
    <source>
        <dbReference type="ARBA" id="ARBA00023136"/>
    </source>
</evidence>
<keyword evidence="6" id="KW-0547">Nucleotide-binding</keyword>
<feature type="transmembrane region" description="Helical" evidence="13">
    <location>
        <begin position="174"/>
        <end position="197"/>
    </location>
</feature>
<evidence type="ECO:0000256" key="14">
    <source>
        <dbReference type="SAM" id="SignalP"/>
    </source>
</evidence>
<accession>A0A9P7RNS0</accession>
<evidence type="ECO:0000256" key="9">
    <source>
        <dbReference type="ARBA" id="ARBA00022989"/>
    </source>
</evidence>
<feature type="region of interest" description="Disordered" evidence="12">
    <location>
        <begin position="245"/>
        <end position="271"/>
    </location>
</feature>
<dbReference type="Gene3D" id="6.10.250.2930">
    <property type="match status" value="1"/>
</dbReference>
<evidence type="ECO:0000313" key="16">
    <source>
        <dbReference type="EMBL" id="KAG7087059.1"/>
    </source>
</evidence>
<evidence type="ECO:0000256" key="11">
    <source>
        <dbReference type="ARBA" id="ARBA00023137"/>
    </source>
</evidence>
<gene>
    <name evidence="16" type="ORF">E1B28_013040</name>
</gene>
<keyword evidence="7" id="KW-0418">Kinase</keyword>
<keyword evidence="3" id="KW-0597">Phosphoprotein</keyword>
<dbReference type="GO" id="GO:0004714">
    <property type="term" value="F:transmembrane receptor protein tyrosine kinase activity"/>
    <property type="evidence" value="ECO:0007669"/>
    <property type="project" value="UniProtKB-EC"/>
</dbReference>
<comment type="subcellular location">
    <subcellularLocation>
        <location evidence="1">Membrane</location>
        <topology evidence="1">Single-pass membrane protein</topology>
    </subcellularLocation>
</comment>
<evidence type="ECO:0000256" key="5">
    <source>
        <dbReference type="ARBA" id="ARBA00022692"/>
    </source>
</evidence>
<evidence type="ECO:0000256" key="6">
    <source>
        <dbReference type="ARBA" id="ARBA00022741"/>
    </source>
</evidence>
<evidence type="ECO:0000256" key="1">
    <source>
        <dbReference type="ARBA" id="ARBA00004167"/>
    </source>
</evidence>
<dbReference type="InterPro" id="IPR051694">
    <property type="entry name" value="Immunoregulatory_rcpt-like"/>
</dbReference>
<keyword evidence="17" id="KW-1185">Reference proteome</keyword>
<feature type="signal peptide" evidence="14">
    <location>
        <begin position="1"/>
        <end position="19"/>
    </location>
</feature>
<dbReference type="Proteomes" id="UP001049176">
    <property type="component" value="Chromosome 9"/>
</dbReference>
<evidence type="ECO:0000256" key="3">
    <source>
        <dbReference type="ARBA" id="ARBA00022553"/>
    </source>
</evidence>
<dbReference type="PANTHER" id="PTHR15549">
    <property type="entry name" value="PAIRED IMMUNOGLOBULIN-LIKE TYPE 2 RECEPTOR"/>
    <property type="match status" value="1"/>
</dbReference>
<dbReference type="GO" id="GO:0005524">
    <property type="term" value="F:ATP binding"/>
    <property type="evidence" value="ECO:0007669"/>
    <property type="project" value="UniProtKB-KW"/>
</dbReference>
<dbReference type="Pfam" id="PF21314">
    <property type="entry name" value="TM_ErbB1"/>
    <property type="match status" value="1"/>
</dbReference>
<feature type="chain" id="PRO_5040292891" description="receptor protein-tyrosine kinase" evidence="14">
    <location>
        <begin position="20"/>
        <end position="311"/>
    </location>
</feature>
<keyword evidence="4" id="KW-0808">Transferase</keyword>
<feature type="compositionally biased region" description="Polar residues" evidence="12">
    <location>
        <begin position="251"/>
        <end position="260"/>
    </location>
</feature>
<organism evidence="16 17">
    <name type="scientific">Marasmius oreades</name>
    <name type="common">fairy-ring Marasmius</name>
    <dbReference type="NCBI Taxonomy" id="181124"/>
    <lineage>
        <taxon>Eukaryota</taxon>
        <taxon>Fungi</taxon>
        <taxon>Dikarya</taxon>
        <taxon>Basidiomycota</taxon>
        <taxon>Agaricomycotina</taxon>
        <taxon>Agaricomycetes</taxon>
        <taxon>Agaricomycetidae</taxon>
        <taxon>Agaricales</taxon>
        <taxon>Marasmiineae</taxon>
        <taxon>Marasmiaceae</taxon>
        <taxon>Marasmius</taxon>
    </lineage>
</organism>
<keyword evidence="11" id="KW-0829">Tyrosine-protein kinase</keyword>
<evidence type="ECO:0000313" key="17">
    <source>
        <dbReference type="Proteomes" id="UP001049176"/>
    </source>
</evidence>
<dbReference type="KEGG" id="more:E1B28_013040"/>
<sequence>MRPYAIIYLLVSTCLTSTAFFIDPPFPSTVIVGQAVTFTWIRNSSTDPSEFSFLEIPLSSPELAPIFPVPVDKALQESGSITLTFFQPSPFLVVAVDNNAMNTFFTAVGTIVAERLQTIVVSGATTSTSTTSTADANWNTSLRLPTPVYAPIVPPTNPPTATVTALPHTSNTGAIAGGVVGGVLALFLVATVVFCILQRRNKKLKHDFDPTPYLDWPVSSSDAPYMEIGARKAQMIGQRERLQRELEAYEQSAQESNSRSGAFPNGVNGSNQEEDVVQALRRQMEVLTKIMATLEAGMAPPDFSSRTSRLP</sequence>